<dbReference type="GO" id="GO:0008430">
    <property type="term" value="F:selenium binding"/>
    <property type="evidence" value="ECO:0007669"/>
    <property type="project" value="InterPro"/>
</dbReference>
<dbReference type="EMBL" id="CP035758">
    <property type="protein sequence ID" value="QBD78464.1"/>
    <property type="molecule type" value="Genomic_DNA"/>
</dbReference>
<comment type="similarity">
    <text evidence="2">Belongs to the selenium-binding protein family.</text>
</comment>
<accession>A0A4P6JSS5</accession>
<dbReference type="GO" id="GO:0018549">
    <property type="term" value="F:methanethiol oxidase activity"/>
    <property type="evidence" value="ECO:0007669"/>
    <property type="project" value="UniProtKB-EC"/>
</dbReference>
<reference evidence="7 8" key="1">
    <citation type="submission" date="2019-01" db="EMBL/GenBank/DDBJ databases">
        <title>Ktedonosporobacter rubrisoli SCAWS-G2.</title>
        <authorList>
            <person name="Huang Y."/>
            <person name="Yan B."/>
        </authorList>
    </citation>
    <scope>NUCLEOTIDE SEQUENCE [LARGE SCALE GENOMIC DNA]</scope>
    <source>
        <strain evidence="7 8">SCAWS-G2</strain>
    </source>
</reference>
<evidence type="ECO:0000256" key="4">
    <source>
        <dbReference type="ARBA" id="ARBA00015601"/>
    </source>
</evidence>
<dbReference type="KEGG" id="kbs:EPA93_21690"/>
<dbReference type="EC" id="1.8.3.4" evidence="3"/>
<dbReference type="PANTHER" id="PTHR23300:SF0">
    <property type="entry name" value="METHANETHIOL OXIDASE"/>
    <property type="match status" value="1"/>
</dbReference>
<comment type="catalytic activity">
    <reaction evidence="5">
        <text>methanethiol + O2 + H2O = hydrogen sulfide + formaldehyde + H2O2 + H(+)</text>
        <dbReference type="Rhea" id="RHEA:11812"/>
        <dbReference type="ChEBI" id="CHEBI:15377"/>
        <dbReference type="ChEBI" id="CHEBI:15378"/>
        <dbReference type="ChEBI" id="CHEBI:15379"/>
        <dbReference type="ChEBI" id="CHEBI:16007"/>
        <dbReference type="ChEBI" id="CHEBI:16240"/>
        <dbReference type="ChEBI" id="CHEBI:16842"/>
        <dbReference type="ChEBI" id="CHEBI:29919"/>
        <dbReference type="EC" id="1.8.3.4"/>
    </reaction>
</comment>
<evidence type="ECO:0000256" key="5">
    <source>
        <dbReference type="ARBA" id="ARBA00047539"/>
    </source>
</evidence>
<dbReference type="Pfam" id="PF05694">
    <property type="entry name" value="SBP56"/>
    <property type="match status" value="1"/>
</dbReference>
<feature type="compositionally biased region" description="Basic and acidic residues" evidence="6">
    <location>
        <begin position="1"/>
        <end position="12"/>
    </location>
</feature>
<dbReference type="OrthoDB" id="9768634at2"/>
<evidence type="ECO:0000256" key="6">
    <source>
        <dbReference type="SAM" id="MobiDB-lite"/>
    </source>
</evidence>
<proteinExistence type="inferred from homology"/>
<organism evidence="7 8">
    <name type="scientific">Ktedonosporobacter rubrisoli</name>
    <dbReference type="NCBI Taxonomy" id="2509675"/>
    <lineage>
        <taxon>Bacteria</taxon>
        <taxon>Bacillati</taxon>
        <taxon>Chloroflexota</taxon>
        <taxon>Ktedonobacteria</taxon>
        <taxon>Ktedonobacterales</taxon>
        <taxon>Ktedonosporobacteraceae</taxon>
        <taxon>Ktedonosporobacter</taxon>
    </lineage>
</organism>
<gene>
    <name evidence="7" type="ORF">EPA93_21690</name>
</gene>
<dbReference type="Proteomes" id="UP000290365">
    <property type="component" value="Chromosome"/>
</dbReference>
<feature type="region of interest" description="Disordered" evidence="6">
    <location>
        <begin position="1"/>
        <end position="20"/>
    </location>
</feature>
<comment type="pathway">
    <text evidence="1">Organosulfur degradation.</text>
</comment>
<dbReference type="AlphaFoldDB" id="A0A4P6JSS5"/>
<dbReference type="SUPFAM" id="SSF75011">
    <property type="entry name" value="3-carboxy-cis,cis-mucoante lactonizing enzyme"/>
    <property type="match status" value="1"/>
</dbReference>
<evidence type="ECO:0000256" key="3">
    <source>
        <dbReference type="ARBA" id="ARBA00012510"/>
    </source>
</evidence>
<dbReference type="PANTHER" id="PTHR23300">
    <property type="entry name" value="METHANETHIOL OXIDASE"/>
    <property type="match status" value="1"/>
</dbReference>
<dbReference type="RefSeq" id="WP_129889517.1">
    <property type="nucleotide sequence ID" value="NZ_CP035758.1"/>
</dbReference>
<evidence type="ECO:0000256" key="2">
    <source>
        <dbReference type="ARBA" id="ARBA00005606"/>
    </source>
</evidence>
<dbReference type="Gene3D" id="2.130.10.10">
    <property type="entry name" value="YVTN repeat-like/Quinoprotein amine dehydrogenase"/>
    <property type="match status" value="1"/>
</dbReference>
<evidence type="ECO:0000256" key="1">
    <source>
        <dbReference type="ARBA" id="ARBA00005177"/>
    </source>
</evidence>
<sequence>MADTHTNEHEHCGPGYASPQEAMKADPEKILYTVALHVGTGVNEPDYLATIDVDPASPTYSQVINRAAMPNVGDELHHFGWNACSSCHGDEHKARQFLIVPGQQSGRIHILDTNDEKAPKLYKVIEPEEVVQKANLSAPHTVHCLADGHVMISMLGDGQGNAPGGFLLLDEEFNIAGRWESNTRGMHYNYDFWYQPRHNTMVSSEWAAPKTYVSGFNLDDVAAGKYGRRLHFWDWAKHEIVQSVDLGDDGLIPLEVRFQHNPDSPHGFVGAALSSNMLHWYRSDGQWKIEKVIDVPAEEVDGWPIPVPSLITDFLISLDDRYLYLSNWLHGDLRQYDISDPSHPRLTGQVWCGGLLGKGGSVQGHKLEGGPQMLQLSLDGRRLYVTNSLFSSWDNQFYPDLAKAGSYLLQIDCDTENGGLRINDNFYVDFGQEPAGPARAHEIRYPGGDCTSDIWI</sequence>
<keyword evidence="8" id="KW-1185">Reference proteome</keyword>
<dbReference type="InterPro" id="IPR015943">
    <property type="entry name" value="WD40/YVTN_repeat-like_dom_sf"/>
</dbReference>
<evidence type="ECO:0000313" key="8">
    <source>
        <dbReference type="Proteomes" id="UP000290365"/>
    </source>
</evidence>
<dbReference type="InterPro" id="IPR008826">
    <property type="entry name" value="Se-bd"/>
</dbReference>
<evidence type="ECO:0000313" key="7">
    <source>
        <dbReference type="EMBL" id="QBD78464.1"/>
    </source>
</evidence>
<name>A0A4P6JSS5_KTERU</name>
<protein>
    <recommendedName>
        <fullName evidence="4">Methanethiol oxidase</fullName>
        <ecNumber evidence="3">1.8.3.4</ecNumber>
    </recommendedName>
</protein>